<evidence type="ECO:0000256" key="8">
    <source>
        <dbReference type="SAM" id="Phobius"/>
    </source>
</evidence>
<feature type="region of interest" description="Disordered" evidence="7">
    <location>
        <begin position="1"/>
        <end position="57"/>
    </location>
</feature>
<feature type="domain" description="Integral membrane bound transporter" evidence="9">
    <location>
        <begin position="123"/>
        <end position="244"/>
    </location>
</feature>
<dbReference type="PANTHER" id="PTHR30509">
    <property type="entry name" value="P-HYDROXYBENZOIC ACID EFFLUX PUMP SUBUNIT-RELATED"/>
    <property type="match status" value="1"/>
</dbReference>
<evidence type="ECO:0000313" key="10">
    <source>
        <dbReference type="EMBL" id="NGO81903.1"/>
    </source>
</evidence>
<dbReference type="InterPro" id="IPR049453">
    <property type="entry name" value="Memb_transporter_dom"/>
</dbReference>
<keyword evidence="4 8" id="KW-1133">Transmembrane helix</keyword>
<feature type="transmembrane region" description="Helical" evidence="8">
    <location>
        <begin position="163"/>
        <end position="181"/>
    </location>
</feature>
<name>A0A6G4XXE7_9ACTN</name>
<keyword evidence="5 8" id="KW-0472">Membrane</keyword>
<organism evidence="10 11">
    <name type="scientific">Streptomyces mesophilus</name>
    <dbReference type="NCBI Taxonomy" id="1775132"/>
    <lineage>
        <taxon>Bacteria</taxon>
        <taxon>Bacillati</taxon>
        <taxon>Actinomycetota</taxon>
        <taxon>Actinomycetes</taxon>
        <taxon>Kitasatosporales</taxon>
        <taxon>Streptomycetaceae</taxon>
        <taxon>Streptomyces</taxon>
    </lineage>
</organism>
<comment type="caution">
    <text evidence="10">The sequence shown here is derived from an EMBL/GenBank/DDBJ whole genome shotgun (WGS) entry which is preliminary data.</text>
</comment>
<gene>
    <name evidence="10" type="ORF">G6045_40610</name>
</gene>
<dbReference type="PANTHER" id="PTHR30509:SF9">
    <property type="entry name" value="MULTIDRUG RESISTANCE PROTEIN MDTO"/>
    <property type="match status" value="1"/>
</dbReference>
<evidence type="ECO:0000256" key="7">
    <source>
        <dbReference type="SAM" id="MobiDB-lite"/>
    </source>
</evidence>
<comment type="subcellular location">
    <subcellularLocation>
        <location evidence="1">Cell membrane</location>
        <topology evidence="1">Multi-pass membrane protein</topology>
    </subcellularLocation>
</comment>
<dbReference type="EMBL" id="JAAKZW010000471">
    <property type="protein sequence ID" value="NGO81903.1"/>
    <property type="molecule type" value="Genomic_DNA"/>
</dbReference>
<accession>A0A6G4XXE7</accession>
<feature type="transmembrane region" description="Helical" evidence="8">
    <location>
        <begin position="231"/>
        <end position="249"/>
    </location>
</feature>
<evidence type="ECO:0000313" key="11">
    <source>
        <dbReference type="Proteomes" id="UP000481109"/>
    </source>
</evidence>
<keyword evidence="3 8" id="KW-0812">Transmembrane</keyword>
<evidence type="ECO:0000256" key="4">
    <source>
        <dbReference type="ARBA" id="ARBA00022989"/>
    </source>
</evidence>
<dbReference type="RefSeq" id="WP_206344833.1">
    <property type="nucleotide sequence ID" value="NZ_JAAKZW010000471.1"/>
</dbReference>
<evidence type="ECO:0000256" key="5">
    <source>
        <dbReference type="ARBA" id="ARBA00023136"/>
    </source>
</evidence>
<evidence type="ECO:0000256" key="3">
    <source>
        <dbReference type="ARBA" id="ARBA00022692"/>
    </source>
</evidence>
<evidence type="ECO:0000256" key="6">
    <source>
        <dbReference type="ARBA" id="ARBA00043993"/>
    </source>
</evidence>
<sequence>MAGAEAEVTGTGTRTEAAGAAVPEAEVAGPRSAGATPQQPETGPAGTPPLPPEPHDPAARALHTAVARLAAPAAQRPTGPPRLVPPPPAPLRRLATALSGRLRDAAARRYALRLAVCLGLAQTVASFSGLPHSGWLVLTVALVVRPGLGTVPARLVLRAAGTVAGVLLGLAAIAVFPAGWWRIAVTVVLTGLLQAYARRNYALQTLFLTPVMLLLADPLGQAGSAVPGARLLDTVIGCAVAFLCGYLLWPEDTRARVPHRLATAHDTIAAYADHAHAHPDDTETLHTLRRRAHAELAAVRTELTRLDTDPRHHRTLRTWRNDLTFAESAMAHLTTSALTPHPTT</sequence>
<dbReference type="Pfam" id="PF13515">
    <property type="entry name" value="FUSC_2"/>
    <property type="match status" value="1"/>
</dbReference>
<keyword evidence="2" id="KW-1003">Cell membrane</keyword>
<feature type="compositionally biased region" description="Low complexity" evidence="7">
    <location>
        <begin position="1"/>
        <end position="30"/>
    </location>
</feature>
<protein>
    <recommendedName>
        <fullName evidence="9">Integral membrane bound transporter domain-containing protein</fullName>
    </recommendedName>
</protein>
<proteinExistence type="inferred from homology"/>
<evidence type="ECO:0000256" key="1">
    <source>
        <dbReference type="ARBA" id="ARBA00004651"/>
    </source>
</evidence>
<evidence type="ECO:0000259" key="9">
    <source>
        <dbReference type="Pfam" id="PF13515"/>
    </source>
</evidence>
<dbReference type="GO" id="GO:0005886">
    <property type="term" value="C:plasma membrane"/>
    <property type="evidence" value="ECO:0007669"/>
    <property type="project" value="UniProtKB-SubCell"/>
</dbReference>
<dbReference type="AlphaFoldDB" id="A0A6G4XXE7"/>
<feature type="region of interest" description="Disordered" evidence="7">
    <location>
        <begin position="70"/>
        <end position="89"/>
    </location>
</feature>
<feature type="transmembrane region" description="Helical" evidence="8">
    <location>
        <begin position="201"/>
        <end position="219"/>
    </location>
</feature>
<feature type="non-terminal residue" evidence="10">
    <location>
        <position position="344"/>
    </location>
</feature>
<feature type="transmembrane region" description="Helical" evidence="8">
    <location>
        <begin position="110"/>
        <end position="129"/>
    </location>
</feature>
<reference evidence="10 11" key="1">
    <citation type="submission" date="2020-02" db="EMBL/GenBank/DDBJ databases">
        <title>Whole-genome analyses of novel actinobacteria.</title>
        <authorList>
            <person name="Sahin N."/>
            <person name="Tokatli A."/>
        </authorList>
    </citation>
    <scope>NUCLEOTIDE SEQUENCE [LARGE SCALE GENOMIC DNA]</scope>
    <source>
        <strain evidence="10 11">YC504</strain>
    </source>
</reference>
<evidence type="ECO:0000256" key="2">
    <source>
        <dbReference type="ARBA" id="ARBA00022475"/>
    </source>
</evidence>
<keyword evidence="11" id="KW-1185">Reference proteome</keyword>
<dbReference type="Proteomes" id="UP000481109">
    <property type="component" value="Unassembled WGS sequence"/>
</dbReference>
<comment type="similarity">
    <text evidence="6">Belongs to the YccS/YhfK family.</text>
</comment>
<feature type="compositionally biased region" description="Pro residues" evidence="7">
    <location>
        <begin position="78"/>
        <end position="89"/>
    </location>
</feature>